<dbReference type="PROSITE" id="PS01031">
    <property type="entry name" value="SHSP"/>
    <property type="match status" value="1"/>
</dbReference>
<accession>A0A7Y0L9H1</accession>
<gene>
    <name evidence="4" type="ORF">HII17_00895</name>
</gene>
<dbReference type="InterPro" id="IPR008978">
    <property type="entry name" value="HSP20-like_chaperone"/>
</dbReference>
<dbReference type="AlphaFoldDB" id="A0A7Y0L9H1"/>
<evidence type="ECO:0000256" key="1">
    <source>
        <dbReference type="PROSITE-ProRule" id="PRU00285"/>
    </source>
</evidence>
<organism evidence="4 5">
    <name type="scientific">Thalassotalea algicola</name>
    <dbReference type="NCBI Taxonomy" id="2716224"/>
    <lineage>
        <taxon>Bacteria</taxon>
        <taxon>Pseudomonadati</taxon>
        <taxon>Pseudomonadota</taxon>
        <taxon>Gammaproteobacteria</taxon>
        <taxon>Alteromonadales</taxon>
        <taxon>Colwelliaceae</taxon>
        <taxon>Thalassotalea</taxon>
    </lineage>
</organism>
<dbReference type="Pfam" id="PF00011">
    <property type="entry name" value="HSP20"/>
    <property type="match status" value="1"/>
</dbReference>
<dbReference type="SUPFAM" id="SSF49764">
    <property type="entry name" value="HSP20-like chaperones"/>
    <property type="match status" value="1"/>
</dbReference>
<feature type="domain" description="SHSP" evidence="3">
    <location>
        <begin position="28"/>
        <end position="140"/>
    </location>
</feature>
<sequence>MSLLPREQWFDMDHFFDHFFPDKRKDEAGQAFFSPKVDITDKGDNYEIIAELPGVNKEDVSVQLHDGILTIEAKTCEESKSEKDKVIRRERRTGYFSRSFTLGTNVSANDIHAKFEKGLLTLTAPKLVEQETEKRKISIN</sequence>
<dbReference type="RefSeq" id="WP_169073447.1">
    <property type="nucleotide sequence ID" value="NZ_JABBXH010000001.1"/>
</dbReference>
<dbReference type="Gene3D" id="2.60.40.790">
    <property type="match status" value="1"/>
</dbReference>
<dbReference type="EMBL" id="JABBXH010000001">
    <property type="protein sequence ID" value="NMP30104.1"/>
    <property type="molecule type" value="Genomic_DNA"/>
</dbReference>
<reference evidence="4 5" key="1">
    <citation type="submission" date="2020-04" db="EMBL/GenBank/DDBJ databases">
        <title>Thalassotalea sp. M1531, isolated from the surface of marine red alga.</title>
        <authorList>
            <person name="Pang L."/>
            <person name="Lu D.-C."/>
        </authorList>
    </citation>
    <scope>NUCLEOTIDE SEQUENCE [LARGE SCALE GENOMIC DNA]</scope>
    <source>
        <strain evidence="4 5">M1531</strain>
    </source>
</reference>
<evidence type="ECO:0000256" key="2">
    <source>
        <dbReference type="RuleBase" id="RU003616"/>
    </source>
</evidence>
<dbReference type="PANTHER" id="PTHR11527">
    <property type="entry name" value="HEAT-SHOCK PROTEIN 20 FAMILY MEMBER"/>
    <property type="match status" value="1"/>
</dbReference>
<dbReference type="InterPro" id="IPR002068">
    <property type="entry name" value="A-crystallin/Hsp20_dom"/>
</dbReference>
<comment type="similarity">
    <text evidence="1 2">Belongs to the small heat shock protein (HSP20) family.</text>
</comment>
<evidence type="ECO:0000313" key="4">
    <source>
        <dbReference type="EMBL" id="NMP30104.1"/>
    </source>
</evidence>
<comment type="caution">
    <text evidence="4">The sequence shown here is derived from an EMBL/GenBank/DDBJ whole genome shotgun (WGS) entry which is preliminary data.</text>
</comment>
<protein>
    <submittedName>
        <fullName evidence="4">Hsp20/alpha crystallin family protein</fullName>
    </submittedName>
</protein>
<dbReference type="Proteomes" id="UP000568664">
    <property type="component" value="Unassembled WGS sequence"/>
</dbReference>
<evidence type="ECO:0000313" key="5">
    <source>
        <dbReference type="Proteomes" id="UP000568664"/>
    </source>
</evidence>
<dbReference type="CDD" id="cd06471">
    <property type="entry name" value="ACD_LpsHSP_like"/>
    <property type="match status" value="1"/>
</dbReference>
<name>A0A7Y0L9H1_9GAMM</name>
<evidence type="ECO:0000259" key="3">
    <source>
        <dbReference type="PROSITE" id="PS01031"/>
    </source>
</evidence>
<keyword evidence="5" id="KW-1185">Reference proteome</keyword>
<dbReference type="InterPro" id="IPR031107">
    <property type="entry name" value="Small_HSP"/>
</dbReference>
<proteinExistence type="inferred from homology"/>